<sequence>MAFFLQTFGGLRLVDSESNHVAFPEKGLLILVYLLTTSNGSAYRQELAAFLWSNEDKAVSLSNLRKTVSRIKTRQNELRAQFLSFTETMIYVDRGSLSSDLLSIDKEGVAEPVARLMRLIGLLKQPFIGTVDCDSSDFDFWLAERRNQHKGILKDSLERAAPLARTQAESEAVKDAAILLFRAEPADPDTLQFLVKIFGAERDVEDLRRFFEQRSSSISRGIDALSSAIDKKSAKIPAKVRAHSSDAGISGIKAAIPRLVLLPPTNQSSRPDAGLVAASLIEDITIGFCALNSLQVIAPHSAVRIGHDMEDQVAFFEHHSVTYVLDTRISSLDGDVTLFAQLIFLPDSEITWAERFGLGHLDLARDRRVISRRIALSVSSEIERHETTRSYLELNPIAYHRYLVGRPHLNRLTLPNLRRARKEMKAALQASPDFAPALSAMARTYSKEWLLTARGDIDLLKTAETFAAQAMGARADPADGYREFGVAKLSQGAFDESAEAMELAETLGPHYADVIADYADTLVHCSRPAMALQKIERAIELNPLSPDAYLWTAAGANYALSHFEASLDYISQMEDPSLADRLSAANWAMLDHMDKARFFVRRVREANPAFDVDQWLAAVPSKEQWHKDLYREGLKKAGF</sequence>
<comment type="caution">
    <text evidence="1">The sequence shown here is derived from an EMBL/GenBank/DDBJ whole genome shotgun (WGS) entry which is preliminary data.</text>
</comment>
<dbReference type="InterPro" id="IPR011990">
    <property type="entry name" value="TPR-like_helical_dom_sf"/>
</dbReference>
<accession>A0ABT4KPW6</accession>
<gene>
    <name evidence="1" type="ORF">O3W52_23655</name>
</gene>
<proteinExistence type="predicted"/>
<protein>
    <recommendedName>
        <fullName evidence="3">DNA-binding SARP family transcriptional activator</fullName>
    </recommendedName>
</protein>
<name>A0ABT4KPW6_9HYPH</name>
<evidence type="ECO:0000313" key="2">
    <source>
        <dbReference type="Proteomes" id="UP001079430"/>
    </source>
</evidence>
<evidence type="ECO:0008006" key="3">
    <source>
        <dbReference type="Google" id="ProtNLM"/>
    </source>
</evidence>
<dbReference type="Proteomes" id="UP001079430">
    <property type="component" value="Unassembled WGS sequence"/>
</dbReference>
<dbReference type="RefSeq" id="WP_269283937.1">
    <property type="nucleotide sequence ID" value="NZ_JAPVOI010000004.1"/>
</dbReference>
<evidence type="ECO:0000313" key="1">
    <source>
        <dbReference type="EMBL" id="MCZ4092952.1"/>
    </source>
</evidence>
<dbReference type="SUPFAM" id="SSF48452">
    <property type="entry name" value="TPR-like"/>
    <property type="match status" value="1"/>
</dbReference>
<dbReference type="EMBL" id="JAPVOI010000004">
    <property type="protein sequence ID" value="MCZ4092952.1"/>
    <property type="molecule type" value="Genomic_DNA"/>
</dbReference>
<organism evidence="1 2">
    <name type="scientific">Sinorhizobium psoraleae</name>
    <dbReference type="NCBI Taxonomy" id="520838"/>
    <lineage>
        <taxon>Bacteria</taxon>
        <taxon>Pseudomonadati</taxon>
        <taxon>Pseudomonadota</taxon>
        <taxon>Alphaproteobacteria</taxon>
        <taxon>Hyphomicrobiales</taxon>
        <taxon>Rhizobiaceae</taxon>
        <taxon>Sinorhizobium/Ensifer group</taxon>
        <taxon>Sinorhizobium</taxon>
    </lineage>
</organism>
<keyword evidence="2" id="KW-1185">Reference proteome</keyword>
<dbReference type="Gene3D" id="1.25.40.10">
    <property type="entry name" value="Tetratricopeptide repeat domain"/>
    <property type="match status" value="1"/>
</dbReference>
<reference evidence="1" key="1">
    <citation type="submission" date="2022-10" db="EMBL/GenBank/DDBJ databases">
        <title>Whole genome sequencing of three plant growth promoting bacteria isolated from Vachellia tortilis subsp. raddiana in Morocco.</title>
        <authorList>
            <person name="Hnini M."/>
            <person name="Zouagui R."/>
            <person name="Zouagui H."/>
            <person name="Chemao Elfihri M.-W."/>
            <person name="Ibrahimi A."/>
            <person name="Sbabou L."/>
            <person name="Aurag J."/>
        </authorList>
    </citation>
    <scope>NUCLEOTIDE SEQUENCE</scope>
    <source>
        <strain evidence="1">LMR678</strain>
    </source>
</reference>